<evidence type="ECO:0000313" key="13">
    <source>
        <dbReference type="Proteomes" id="UP000440716"/>
    </source>
</evidence>
<organism evidence="10 12">
    <name type="scientific">Agrobacterium vitis</name>
    <name type="common">Rhizobium vitis</name>
    <dbReference type="NCBI Taxonomy" id="373"/>
    <lineage>
        <taxon>Bacteria</taxon>
        <taxon>Pseudomonadati</taxon>
        <taxon>Pseudomonadota</taxon>
        <taxon>Alphaproteobacteria</taxon>
        <taxon>Hyphomicrobiales</taxon>
        <taxon>Rhizobiaceae</taxon>
        <taxon>Rhizobium/Agrobacterium group</taxon>
        <taxon>Agrobacterium</taxon>
    </lineage>
</organism>
<dbReference type="SUPFAM" id="SSF110942">
    <property type="entry name" value="HSP90 C-terminal domain"/>
    <property type="match status" value="1"/>
</dbReference>
<dbReference type="InterPro" id="IPR037196">
    <property type="entry name" value="HSP90_C"/>
</dbReference>
<feature type="binding site" evidence="8">
    <location>
        <position position="44"/>
    </location>
    <ligand>
        <name>ATP</name>
        <dbReference type="ChEBI" id="CHEBI:30616"/>
    </ligand>
</feature>
<comment type="function">
    <text evidence="7">Molecular chaperone. Has ATPase activity.</text>
</comment>
<dbReference type="PROSITE" id="PS00298">
    <property type="entry name" value="HSP90"/>
    <property type="match status" value="1"/>
</dbReference>
<evidence type="ECO:0000256" key="7">
    <source>
        <dbReference type="HAMAP-Rule" id="MF_00505"/>
    </source>
</evidence>
<dbReference type="GO" id="GO:0005737">
    <property type="term" value="C:cytoplasm"/>
    <property type="evidence" value="ECO:0007669"/>
    <property type="project" value="UniProtKB-SubCell"/>
</dbReference>
<dbReference type="PIRSF" id="PIRSF002583">
    <property type="entry name" value="Hsp90"/>
    <property type="match status" value="1"/>
</dbReference>
<feature type="binding site" evidence="8">
    <location>
        <begin position="138"/>
        <end position="143"/>
    </location>
    <ligand>
        <name>ATP</name>
        <dbReference type="ChEBI" id="CHEBI:30616"/>
    </ligand>
</feature>
<feature type="binding site" evidence="8">
    <location>
        <position position="90"/>
    </location>
    <ligand>
        <name>ATP</name>
        <dbReference type="ChEBI" id="CHEBI:30616"/>
    </ligand>
</feature>
<dbReference type="InterPro" id="IPR003594">
    <property type="entry name" value="HATPase_dom"/>
</dbReference>
<dbReference type="OrthoDB" id="9802640at2"/>
<dbReference type="GO" id="GO:0140662">
    <property type="term" value="F:ATP-dependent protein folding chaperone"/>
    <property type="evidence" value="ECO:0007669"/>
    <property type="project" value="InterPro"/>
</dbReference>
<gene>
    <name evidence="7 10" type="primary">htpG</name>
    <name evidence="10" type="ORF">DXT89_07365</name>
    <name evidence="11" type="ORF">GOZ88_17475</name>
</gene>
<comment type="caution">
    <text evidence="7">Lacks conserved residue(s) required for the propagation of feature annotation.</text>
</comment>
<evidence type="ECO:0000256" key="8">
    <source>
        <dbReference type="PIRSR" id="PIRSR002583-1"/>
    </source>
</evidence>
<dbReference type="SUPFAM" id="SSF55874">
    <property type="entry name" value="ATPase domain of HSP90 chaperone/DNA topoisomerase II/histidine kinase"/>
    <property type="match status" value="1"/>
</dbReference>
<accession>A0A368NQZ5</accession>
<dbReference type="InterPro" id="IPR036890">
    <property type="entry name" value="HATPase_C_sf"/>
</dbReference>
<dbReference type="Gene3D" id="3.30.565.10">
    <property type="entry name" value="Histidine kinase-like ATPase, C-terminal domain"/>
    <property type="match status" value="1"/>
</dbReference>
<comment type="subcellular location">
    <subcellularLocation>
        <location evidence="7">Cytoplasm</location>
    </subcellularLocation>
</comment>
<keyword evidence="3 7" id="KW-0547">Nucleotide-binding</keyword>
<dbReference type="RefSeq" id="WP_060718747.1">
    <property type="nucleotide sequence ID" value="NZ_CP055265.1"/>
</dbReference>
<dbReference type="Proteomes" id="UP000436911">
    <property type="component" value="Unassembled WGS sequence"/>
</dbReference>
<evidence type="ECO:0000313" key="12">
    <source>
        <dbReference type="Proteomes" id="UP000436911"/>
    </source>
</evidence>
<dbReference type="GO" id="GO:0016887">
    <property type="term" value="F:ATP hydrolysis activity"/>
    <property type="evidence" value="ECO:0007669"/>
    <property type="project" value="InterPro"/>
</dbReference>
<dbReference type="CDD" id="cd16927">
    <property type="entry name" value="HATPase_Hsp90-like"/>
    <property type="match status" value="1"/>
</dbReference>
<dbReference type="PANTHER" id="PTHR11528">
    <property type="entry name" value="HEAT SHOCK PROTEIN 90 FAMILY MEMBER"/>
    <property type="match status" value="1"/>
</dbReference>
<evidence type="ECO:0000313" key="11">
    <source>
        <dbReference type="EMBL" id="MVA57897.1"/>
    </source>
</evidence>
<dbReference type="GO" id="GO:0051082">
    <property type="term" value="F:unfolded protein binding"/>
    <property type="evidence" value="ECO:0007669"/>
    <property type="project" value="UniProtKB-UniRule"/>
</dbReference>
<dbReference type="NCBIfam" id="NF003555">
    <property type="entry name" value="PRK05218.1"/>
    <property type="match status" value="1"/>
</dbReference>
<keyword evidence="4 7" id="KW-0067">ATP-binding</keyword>
<proteinExistence type="inferred from homology"/>
<dbReference type="Gene3D" id="3.40.50.11260">
    <property type="match status" value="1"/>
</dbReference>
<dbReference type="FunFam" id="3.30.565.10:FF:000357">
    <property type="entry name" value="Heat shock protein HSP 90-beta"/>
    <property type="match status" value="1"/>
</dbReference>
<dbReference type="GeneID" id="60683623"/>
<evidence type="ECO:0000313" key="10">
    <source>
        <dbReference type="EMBL" id="KAA3529549.1"/>
    </source>
</evidence>
<dbReference type="SUPFAM" id="SSF54211">
    <property type="entry name" value="Ribosomal protein S5 domain 2-like"/>
    <property type="match status" value="1"/>
</dbReference>
<feature type="binding site" evidence="8">
    <location>
        <position position="48"/>
    </location>
    <ligand>
        <name>ATP</name>
        <dbReference type="ChEBI" id="CHEBI:30616"/>
    </ligand>
</feature>
<dbReference type="InterPro" id="IPR020568">
    <property type="entry name" value="Ribosomal_Su5_D2-typ_SF"/>
</dbReference>
<comment type="caution">
    <text evidence="10">The sequence shown here is derived from an EMBL/GenBank/DDBJ whole genome shotgun (WGS) entry which is preliminary data.</text>
</comment>
<feature type="binding site" evidence="8">
    <location>
        <begin position="110"/>
        <end position="111"/>
    </location>
    <ligand>
        <name>ATP</name>
        <dbReference type="ChEBI" id="CHEBI:30616"/>
    </ligand>
</feature>
<feature type="region of interest" description="A; substrate-binding" evidence="7">
    <location>
        <begin position="1"/>
        <end position="346"/>
    </location>
</feature>
<sequence length="643" mass="71087">MSTETAEKLAEATPESHVFEADVARLLHMMVHSVYSDKDVFLRELVSNAADACEKLRYEAITTPGLLTSDTDPRIQLRLDADNRQLILEDNGIGMSRAELIEALGTIARSGTRAFMERIEASKAEAGKTGDDAQLIGQFGVGFYSCFMVADKVDVATRRAGETQAWAWSSDGKGSYSISEIDADDAPARGTRITLHLMEDAKDYATRARVERIVKQQSGHVPVAITLVEKPGDEPTRITEGTALWTRSKSEISSEDYADFYRGISGQYDEPALTVHFRAEGRHEYTALAFVPGTPPFDLFDPDRKGRIKLYVKRVFITDDAELLPRYLRFVRGLVDTADLPLNVSREMIQESPILSAIRKGVTNRILTSLEKLAQNEPETYKTLWENFGAVLKEGLYEDFERRNQLLGLTRFRTTTSGDDQRSLADYIKDLKPEQDSIYYLTGSNLEQLKASPQLEGFRARGIEVLLLSDQIDSFWVMNAPEFEGKTFKSVSQGAADLAKFAKADAGADSDQDSNDQAKADIAGFLALAKEQLKDLVADVRASDRLTESPVCLVAPESGYDRQLEKILAGAGQLASTSKPVLELNADHALVKAMAGAQHAPALQNDAIHLLYDQARILDGEKPADARAFAERMGRLFEKALRA</sequence>
<dbReference type="EMBL" id="WPHU01000007">
    <property type="protein sequence ID" value="MVA57897.1"/>
    <property type="molecule type" value="Genomic_DNA"/>
</dbReference>
<dbReference type="AlphaFoldDB" id="A0A368NQZ5"/>
<dbReference type="Pfam" id="PF00183">
    <property type="entry name" value="HSP90"/>
    <property type="match status" value="1"/>
</dbReference>
<keyword evidence="2 7" id="KW-0963">Cytoplasm</keyword>
<evidence type="ECO:0000256" key="2">
    <source>
        <dbReference type="ARBA" id="ARBA00022490"/>
    </source>
</evidence>
<dbReference type="Gene3D" id="1.20.120.790">
    <property type="entry name" value="Heat shock protein 90, C-terminal domain"/>
    <property type="match status" value="1"/>
</dbReference>
<dbReference type="Pfam" id="PF13589">
    <property type="entry name" value="HATPase_c_3"/>
    <property type="match status" value="1"/>
</dbReference>
<evidence type="ECO:0000256" key="4">
    <source>
        <dbReference type="ARBA" id="ARBA00022840"/>
    </source>
</evidence>
<evidence type="ECO:0000256" key="3">
    <source>
        <dbReference type="ARBA" id="ARBA00022741"/>
    </source>
</evidence>
<dbReference type="InterPro" id="IPR020575">
    <property type="entry name" value="Hsp90_N"/>
</dbReference>
<feature type="binding site" evidence="8">
    <location>
        <position position="191"/>
    </location>
    <ligand>
        <name>ATP</name>
        <dbReference type="ChEBI" id="CHEBI:30616"/>
    </ligand>
</feature>
<dbReference type="EMBL" id="QUSG01000003">
    <property type="protein sequence ID" value="KAA3529549.1"/>
    <property type="molecule type" value="Genomic_DNA"/>
</dbReference>
<dbReference type="Proteomes" id="UP000440716">
    <property type="component" value="Unassembled WGS sequence"/>
</dbReference>
<keyword evidence="6 7" id="KW-0143">Chaperone</keyword>
<protein>
    <recommendedName>
        <fullName evidence="7">Chaperone protein HtpG</fullName>
    </recommendedName>
    <alternativeName>
        <fullName evidence="7">Heat shock protein HtpG</fullName>
    </alternativeName>
    <alternativeName>
        <fullName evidence="7">High temperature protein G</fullName>
    </alternativeName>
</protein>
<dbReference type="Gene3D" id="3.30.230.80">
    <property type="match status" value="1"/>
</dbReference>
<feature type="binding site" evidence="8">
    <location>
        <position position="95"/>
    </location>
    <ligand>
        <name>ATP</name>
        <dbReference type="ChEBI" id="CHEBI:30616"/>
    </ligand>
</feature>
<dbReference type="HAMAP" id="MF_00505">
    <property type="entry name" value="HSP90"/>
    <property type="match status" value="1"/>
</dbReference>
<feature type="domain" description="Histidine kinase/HSP90-like ATPase" evidence="9">
    <location>
        <begin position="37"/>
        <end position="201"/>
    </location>
</feature>
<comment type="subunit">
    <text evidence="7">Homodimer.</text>
</comment>
<reference evidence="10 12" key="1">
    <citation type="submission" date="2018-08" db="EMBL/GenBank/DDBJ databases">
        <title>Genome sequencing of Agrobacterium vitis strain ICMP 10754.</title>
        <authorList>
            <person name="Visnovsky S.B."/>
            <person name="Pitman A.R."/>
        </authorList>
    </citation>
    <scope>NUCLEOTIDE SEQUENCE [LARGE SCALE GENOMIC DNA]</scope>
    <source>
        <strain evidence="10 12">ICMP 10754</strain>
    </source>
</reference>
<dbReference type="InterPro" id="IPR001404">
    <property type="entry name" value="Hsp90_fam"/>
</dbReference>
<feature type="binding site" evidence="8">
    <location>
        <position position="346"/>
    </location>
    <ligand>
        <name>ATP</name>
        <dbReference type="ChEBI" id="CHEBI:30616"/>
    </ligand>
</feature>
<dbReference type="PRINTS" id="PR00775">
    <property type="entry name" value="HEATSHOCK90"/>
</dbReference>
<name>A0A368NQZ5_AGRVI</name>
<dbReference type="SMART" id="SM00387">
    <property type="entry name" value="HATPase_c"/>
    <property type="match status" value="1"/>
</dbReference>
<dbReference type="InterPro" id="IPR019805">
    <property type="entry name" value="Heat_shock_protein_90_CS"/>
</dbReference>
<evidence type="ECO:0000256" key="5">
    <source>
        <dbReference type="ARBA" id="ARBA00023016"/>
    </source>
</evidence>
<reference evidence="11 13" key="2">
    <citation type="submission" date="2019-12" db="EMBL/GenBank/DDBJ databases">
        <title>Whole-genome sequencing of Allorhizobium vitis.</title>
        <authorList>
            <person name="Gan H.M."/>
            <person name="Szegedi E."/>
            <person name="Burr T."/>
            <person name="Savka M.A."/>
        </authorList>
    </citation>
    <scope>NUCLEOTIDE SEQUENCE [LARGE SCALE GENOMIC DNA]</scope>
    <source>
        <strain evidence="11 13">CG415</strain>
    </source>
</reference>
<evidence type="ECO:0000259" key="9">
    <source>
        <dbReference type="SMART" id="SM00387"/>
    </source>
</evidence>
<evidence type="ECO:0000256" key="6">
    <source>
        <dbReference type="ARBA" id="ARBA00023186"/>
    </source>
</evidence>
<keyword evidence="5 7" id="KW-0346">Stress response</keyword>
<dbReference type="GO" id="GO:0005524">
    <property type="term" value="F:ATP binding"/>
    <property type="evidence" value="ECO:0007669"/>
    <property type="project" value="UniProtKB-UniRule"/>
</dbReference>
<feature type="region of interest" description="C" evidence="7">
    <location>
        <begin position="567"/>
        <end position="643"/>
    </location>
</feature>
<evidence type="ECO:0000256" key="1">
    <source>
        <dbReference type="ARBA" id="ARBA00008239"/>
    </source>
</evidence>
<comment type="similarity">
    <text evidence="1 7">Belongs to the heat shock protein 90 family.</text>
</comment>